<sequence>MEGVPDILHGKILIVDDQEINVDLLTRILGGAGYVAVTSTMDPSAVCELHLENRYDLILLDLQMPGMDGFQVLEGLKQIEQDGYLPVLVITAQPGYKLHALQAGAKDFISKPFEIPEVLARVHNMLEVRLLHKAASNNARKLESLALNDPLTGLANRRLLAERLSMILAHAQRNKSAMAMVYLDLDGFKQINDTLGHSAGDTLLKLVAGRLAATVREEDTVARMGGDEFVIALWNVSDTDDAAKVTSKVVEAVSQPYSIEGHTVIITTSAGVAIYPAHGRDADTLIKNADLALYDAKHSGKNAYRISRYPDLLGVAGIPHDPLACDATLPNDSAKL</sequence>
<dbReference type="CDD" id="cd17551">
    <property type="entry name" value="REC_RpfG-like"/>
    <property type="match status" value="1"/>
</dbReference>
<dbReference type="InterPro" id="IPR052163">
    <property type="entry name" value="DGC-Regulatory_Protein"/>
</dbReference>
<dbReference type="SMART" id="SM00448">
    <property type="entry name" value="REC"/>
    <property type="match status" value="1"/>
</dbReference>
<dbReference type="Proteomes" id="UP000070578">
    <property type="component" value="Unassembled WGS sequence"/>
</dbReference>
<dbReference type="GO" id="GO:0003824">
    <property type="term" value="F:catalytic activity"/>
    <property type="evidence" value="ECO:0007669"/>
    <property type="project" value="UniProtKB-ARBA"/>
</dbReference>
<dbReference type="CDD" id="cd01949">
    <property type="entry name" value="GGDEF"/>
    <property type="match status" value="1"/>
</dbReference>
<gene>
    <name evidence="4" type="ORF">AWT59_2670</name>
</gene>
<dbReference type="PANTHER" id="PTHR46663:SF2">
    <property type="entry name" value="GGDEF DOMAIN-CONTAINING PROTEIN"/>
    <property type="match status" value="1"/>
</dbReference>
<feature type="domain" description="GGDEF" evidence="3">
    <location>
        <begin position="176"/>
        <end position="309"/>
    </location>
</feature>
<dbReference type="Pfam" id="PF00990">
    <property type="entry name" value="GGDEF"/>
    <property type="match status" value="1"/>
</dbReference>
<evidence type="ECO:0000259" key="2">
    <source>
        <dbReference type="PROSITE" id="PS50110"/>
    </source>
</evidence>
<evidence type="ECO:0000259" key="3">
    <source>
        <dbReference type="PROSITE" id="PS50887"/>
    </source>
</evidence>
<dbReference type="SUPFAM" id="SSF55073">
    <property type="entry name" value="Nucleotide cyclase"/>
    <property type="match status" value="1"/>
</dbReference>
<dbReference type="FunFam" id="3.30.70.270:FF:000001">
    <property type="entry name" value="Diguanylate cyclase domain protein"/>
    <property type="match status" value="1"/>
</dbReference>
<dbReference type="Gene3D" id="3.30.70.270">
    <property type="match status" value="1"/>
</dbReference>
<proteinExistence type="predicted"/>
<dbReference type="PROSITE" id="PS50110">
    <property type="entry name" value="RESPONSE_REGULATORY"/>
    <property type="match status" value="1"/>
</dbReference>
<evidence type="ECO:0000313" key="4">
    <source>
        <dbReference type="EMBL" id="KXS31209.1"/>
    </source>
</evidence>
<dbReference type="PANTHER" id="PTHR46663">
    <property type="entry name" value="DIGUANYLATE CYCLASE DGCT-RELATED"/>
    <property type="match status" value="1"/>
</dbReference>
<dbReference type="InterPro" id="IPR043128">
    <property type="entry name" value="Rev_trsase/Diguanyl_cyclase"/>
</dbReference>
<dbReference type="InterPro" id="IPR029787">
    <property type="entry name" value="Nucleotide_cyclase"/>
</dbReference>
<dbReference type="InterPro" id="IPR001789">
    <property type="entry name" value="Sig_transdc_resp-reg_receiver"/>
</dbReference>
<dbReference type="GO" id="GO:0000160">
    <property type="term" value="P:phosphorelay signal transduction system"/>
    <property type="evidence" value="ECO:0007669"/>
    <property type="project" value="InterPro"/>
</dbReference>
<protein>
    <submittedName>
        <fullName evidence="4">Diguanylate cyclase</fullName>
    </submittedName>
</protein>
<evidence type="ECO:0000256" key="1">
    <source>
        <dbReference type="PROSITE-ProRule" id="PRU00169"/>
    </source>
</evidence>
<name>A0A139BQG7_9PROT</name>
<evidence type="ECO:0000313" key="5">
    <source>
        <dbReference type="Proteomes" id="UP000070578"/>
    </source>
</evidence>
<dbReference type="InterPro" id="IPR000160">
    <property type="entry name" value="GGDEF_dom"/>
</dbReference>
<dbReference type="Pfam" id="PF00072">
    <property type="entry name" value="Response_reg"/>
    <property type="match status" value="1"/>
</dbReference>
<dbReference type="AlphaFoldDB" id="A0A139BQG7"/>
<dbReference type="NCBIfam" id="TIGR00254">
    <property type="entry name" value="GGDEF"/>
    <property type="match status" value="1"/>
</dbReference>
<dbReference type="SUPFAM" id="SSF52172">
    <property type="entry name" value="CheY-like"/>
    <property type="match status" value="1"/>
</dbReference>
<feature type="modified residue" description="4-aspartylphosphate" evidence="1">
    <location>
        <position position="61"/>
    </location>
</feature>
<keyword evidence="1" id="KW-0597">Phosphoprotein</keyword>
<dbReference type="EMBL" id="LSLI01000091">
    <property type="protein sequence ID" value="KXS31209.1"/>
    <property type="molecule type" value="Genomic_DNA"/>
</dbReference>
<dbReference type="SMART" id="SM00267">
    <property type="entry name" value="GGDEF"/>
    <property type="match status" value="1"/>
</dbReference>
<organism evidence="4 5">
    <name type="scientific">Candidatus Gallionella acididurans</name>
    <dbReference type="NCBI Taxonomy" id="1796491"/>
    <lineage>
        <taxon>Bacteria</taxon>
        <taxon>Pseudomonadati</taxon>
        <taxon>Pseudomonadota</taxon>
        <taxon>Betaproteobacteria</taxon>
        <taxon>Nitrosomonadales</taxon>
        <taxon>Gallionellaceae</taxon>
        <taxon>Gallionella</taxon>
    </lineage>
</organism>
<comment type="caution">
    <text evidence="4">The sequence shown here is derived from an EMBL/GenBank/DDBJ whole genome shotgun (WGS) entry which is preliminary data.</text>
</comment>
<dbReference type="Gene3D" id="3.40.50.2300">
    <property type="match status" value="1"/>
</dbReference>
<accession>A0A139BQG7</accession>
<dbReference type="PATRIC" id="fig|1796491.3.peg.2914"/>
<dbReference type="PROSITE" id="PS50887">
    <property type="entry name" value="GGDEF"/>
    <property type="match status" value="1"/>
</dbReference>
<dbReference type="InterPro" id="IPR011006">
    <property type="entry name" value="CheY-like_superfamily"/>
</dbReference>
<reference evidence="4 5" key="2">
    <citation type="submission" date="2016-03" db="EMBL/GenBank/DDBJ databases">
        <title>New uncultured bacterium of the family Gallionellaceae from acid mine drainage: description and reconstruction of genome based on metagenomic analysis of microbial community.</title>
        <authorList>
            <person name="Kadnikov V."/>
            <person name="Ivasenko D."/>
            <person name="Beletsky A."/>
            <person name="Mardanov A."/>
            <person name="Danilova E."/>
            <person name="Pimenov N."/>
            <person name="Karnachuk O."/>
            <person name="Ravin N."/>
        </authorList>
    </citation>
    <scope>NUCLEOTIDE SEQUENCE [LARGE SCALE GENOMIC DNA]</scope>
    <source>
        <strain evidence="4">ShG14-8</strain>
    </source>
</reference>
<feature type="domain" description="Response regulatory" evidence="2">
    <location>
        <begin position="11"/>
        <end position="126"/>
    </location>
</feature>
<reference evidence="4 5" key="1">
    <citation type="submission" date="2016-02" db="EMBL/GenBank/DDBJ databases">
        <authorList>
            <person name="Wen L."/>
            <person name="He K."/>
            <person name="Yang H."/>
        </authorList>
    </citation>
    <scope>NUCLEOTIDE SEQUENCE [LARGE SCALE GENOMIC DNA]</scope>
    <source>
        <strain evidence="4">ShG14-8</strain>
    </source>
</reference>